<accession>A0AAP3DFI3</accession>
<dbReference type="InterPro" id="IPR011009">
    <property type="entry name" value="Kinase-like_dom_sf"/>
</dbReference>
<dbReference type="Proteomes" id="UP001077662">
    <property type="component" value="Unassembled WGS sequence"/>
</dbReference>
<dbReference type="AlphaFoldDB" id="A0AAP3DFI3"/>
<organism evidence="2 3">
    <name type="scientific">Brevibacillus laterosporus</name>
    <name type="common">Bacillus laterosporus</name>
    <dbReference type="NCBI Taxonomy" id="1465"/>
    <lineage>
        <taxon>Bacteria</taxon>
        <taxon>Bacillati</taxon>
        <taxon>Bacillota</taxon>
        <taxon>Bacilli</taxon>
        <taxon>Bacillales</taxon>
        <taxon>Paenibacillaceae</taxon>
        <taxon>Brevibacillus</taxon>
    </lineage>
</organism>
<evidence type="ECO:0000259" key="1">
    <source>
        <dbReference type="Pfam" id="PF01636"/>
    </source>
</evidence>
<dbReference type="Pfam" id="PF01636">
    <property type="entry name" value="APH"/>
    <property type="match status" value="1"/>
</dbReference>
<gene>
    <name evidence="2" type="ORF">O0554_09315</name>
</gene>
<name>A0AAP3DFI3_BRELA</name>
<comment type="caution">
    <text evidence="2">The sequence shown here is derived from an EMBL/GenBank/DDBJ whole genome shotgun (WGS) entry which is preliminary data.</text>
</comment>
<dbReference type="EMBL" id="JAPTNE010000010">
    <property type="protein sequence ID" value="MCZ0807111.1"/>
    <property type="molecule type" value="Genomic_DNA"/>
</dbReference>
<evidence type="ECO:0000313" key="3">
    <source>
        <dbReference type="Proteomes" id="UP001077662"/>
    </source>
</evidence>
<reference evidence="2" key="1">
    <citation type="submission" date="2022-09" db="EMBL/GenBank/DDBJ databases">
        <title>Genome analysis and characterization of larvicidal activity of Brevibacillus strains.</title>
        <authorList>
            <person name="Patrusheva E.V."/>
            <person name="Izotova A.O."/>
            <person name="Toshchakov S.V."/>
            <person name="Sineoky S.P."/>
        </authorList>
    </citation>
    <scope>NUCLEOTIDE SEQUENCE</scope>
    <source>
        <strain evidence="2">VKPM_B-13247</strain>
    </source>
</reference>
<dbReference type="SUPFAM" id="SSF56112">
    <property type="entry name" value="Protein kinase-like (PK-like)"/>
    <property type="match status" value="1"/>
</dbReference>
<sequence length="171" mass="20241">MDFYTWIQQEMPQLIISTYREECGWDNTACIVNEQLVFRFAKEKKLRVQIKKEERLLKSLQPLLLQKGINVPLYRLLYDDQHEVVGCTYEMVQGQPLDRELFDTVSATEKKNLAKQLADFFSALHQINVTELQINNDNPVERLFDRSHNLPFWLAHLADVEKLIYPLLLFK</sequence>
<evidence type="ECO:0000313" key="2">
    <source>
        <dbReference type="EMBL" id="MCZ0807111.1"/>
    </source>
</evidence>
<protein>
    <submittedName>
        <fullName evidence="2">Phosphotransferase</fullName>
    </submittedName>
</protein>
<feature type="domain" description="Aminoglycoside phosphotransferase" evidence="1">
    <location>
        <begin position="24"/>
        <end position="138"/>
    </location>
</feature>
<dbReference type="RefSeq" id="WP_258433429.1">
    <property type="nucleotide sequence ID" value="NZ_JANSGW010000010.1"/>
</dbReference>
<dbReference type="Gene3D" id="3.30.200.20">
    <property type="entry name" value="Phosphorylase Kinase, domain 1"/>
    <property type="match status" value="1"/>
</dbReference>
<dbReference type="Gene3D" id="3.90.1200.10">
    <property type="match status" value="1"/>
</dbReference>
<dbReference type="InterPro" id="IPR002575">
    <property type="entry name" value="Aminoglycoside_PTrfase"/>
</dbReference>
<proteinExistence type="predicted"/>